<name>A0A838AA32_9PSEU</name>
<evidence type="ECO:0000313" key="7">
    <source>
        <dbReference type="EMBL" id="MBA0125872.1"/>
    </source>
</evidence>
<evidence type="ECO:0000256" key="4">
    <source>
        <dbReference type="ARBA" id="ARBA00023136"/>
    </source>
</evidence>
<accession>A0A838AA32</accession>
<evidence type="ECO:0000256" key="5">
    <source>
        <dbReference type="SAM" id="Phobius"/>
    </source>
</evidence>
<dbReference type="GO" id="GO:0005886">
    <property type="term" value="C:plasma membrane"/>
    <property type="evidence" value="ECO:0007669"/>
    <property type="project" value="TreeGrafter"/>
</dbReference>
<protein>
    <submittedName>
        <fullName evidence="7">NfeD family protein</fullName>
    </submittedName>
</protein>
<dbReference type="InterPro" id="IPR012340">
    <property type="entry name" value="NA-bd_OB-fold"/>
</dbReference>
<dbReference type="SUPFAM" id="SSF141322">
    <property type="entry name" value="NfeD domain-like"/>
    <property type="match status" value="1"/>
</dbReference>
<keyword evidence="3 5" id="KW-1133">Transmembrane helix</keyword>
<dbReference type="InterPro" id="IPR002810">
    <property type="entry name" value="NfeD-like_C"/>
</dbReference>
<proteinExistence type="predicted"/>
<dbReference type="Pfam" id="PF01957">
    <property type="entry name" value="NfeD"/>
    <property type="match status" value="1"/>
</dbReference>
<sequence length="142" mass="14586">MGALIWLIAGIALLAAEAMSGSMVLIMLGAGALAAAGSMVLDDSVIVSVGVFAVTSIGLLVLARPALKRRFLLERSVPTNVDALVGARAVTLSTVDAEQGRVKLNGEEWSARSYVDGQVIEPNTPVTVLEISGAMAIVSPGR</sequence>
<keyword evidence="4 5" id="KW-0472">Membrane</keyword>
<comment type="caution">
    <text evidence="7">The sequence shown here is derived from an EMBL/GenBank/DDBJ whole genome shotgun (WGS) entry which is preliminary data.</text>
</comment>
<comment type="subcellular location">
    <subcellularLocation>
        <location evidence="1">Membrane</location>
        <topology evidence="1">Multi-pass membrane protein</topology>
    </subcellularLocation>
</comment>
<dbReference type="Proteomes" id="UP000582974">
    <property type="component" value="Unassembled WGS sequence"/>
</dbReference>
<dbReference type="PANTHER" id="PTHR33507:SF3">
    <property type="entry name" value="INNER MEMBRANE PROTEIN YBBJ"/>
    <property type="match status" value="1"/>
</dbReference>
<dbReference type="Gene3D" id="2.40.50.140">
    <property type="entry name" value="Nucleic acid-binding proteins"/>
    <property type="match status" value="1"/>
</dbReference>
<keyword evidence="8" id="KW-1185">Reference proteome</keyword>
<reference evidence="7 8" key="1">
    <citation type="submission" date="2020-07" db="EMBL/GenBank/DDBJ databases">
        <title>Genome of Haloechinothrix sp.</title>
        <authorList>
            <person name="Tang S.-K."/>
            <person name="Yang L."/>
            <person name="Zhu W.-Y."/>
        </authorList>
    </citation>
    <scope>NUCLEOTIDE SEQUENCE [LARGE SCALE GENOMIC DNA]</scope>
    <source>
        <strain evidence="7 8">YIM 98757</strain>
    </source>
</reference>
<evidence type="ECO:0000256" key="2">
    <source>
        <dbReference type="ARBA" id="ARBA00022692"/>
    </source>
</evidence>
<feature type="domain" description="NfeD-like C-terminal" evidence="6">
    <location>
        <begin position="81"/>
        <end position="140"/>
    </location>
</feature>
<evidence type="ECO:0000256" key="3">
    <source>
        <dbReference type="ARBA" id="ARBA00022989"/>
    </source>
</evidence>
<dbReference type="EMBL" id="JACCKD010000003">
    <property type="protein sequence ID" value="MBA0125872.1"/>
    <property type="molecule type" value="Genomic_DNA"/>
</dbReference>
<evidence type="ECO:0000259" key="6">
    <source>
        <dbReference type="Pfam" id="PF01957"/>
    </source>
</evidence>
<dbReference type="InterPro" id="IPR052165">
    <property type="entry name" value="Membrane_assoc_protease"/>
</dbReference>
<dbReference type="AlphaFoldDB" id="A0A838AA32"/>
<gene>
    <name evidence="7" type="ORF">H0B56_09995</name>
</gene>
<evidence type="ECO:0000313" key="8">
    <source>
        <dbReference type="Proteomes" id="UP000582974"/>
    </source>
</evidence>
<organism evidence="7 8">
    <name type="scientific">Haloechinothrix aidingensis</name>
    <dbReference type="NCBI Taxonomy" id="2752311"/>
    <lineage>
        <taxon>Bacteria</taxon>
        <taxon>Bacillati</taxon>
        <taxon>Actinomycetota</taxon>
        <taxon>Actinomycetes</taxon>
        <taxon>Pseudonocardiales</taxon>
        <taxon>Pseudonocardiaceae</taxon>
        <taxon>Haloechinothrix</taxon>
    </lineage>
</organism>
<evidence type="ECO:0000256" key="1">
    <source>
        <dbReference type="ARBA" id="ARBA00004141"/>
    </source>
</evidence>
<dbReference type="RefSeq" id="WP_180892700.1">
    <property type="nucleotide sequence ID" value="NZ_JACCKD010000003.1"/>
</dbReference>
<dbReference type="PANTHER" id="PTHR33507">
    <property type="entry name" value="INNER MEMBRANE PROTEIN YBBJ"/>
    <property type="match status" value="1"/>
</dbReference>
<keyword evidence="2 5" id="KW-0812">Transmembrane</keyword>
<feature type="transmembrane region" description="Helical" evidence="5">
    <location>
        <begin position="44"/>
        <end position="63"/>
    </location>
</feature>